<dbReference type="AlphaFoldDB" id="A0A9N7UK08"/>
<name>A0A9N7UK08_PLEPL</name>
<sequence>MRSTDRCVTDCIVETHKSPWQHRCSHGQKQDKQHLKLLLVRAVISVEFISRFCPKVSEGNIDLLYPERMEQQQEQQQQGSAFPDVCCSFDLLLQLKHHPAPSPPPCTLAATETRVQDDSHTLLAAYAPTRSSSPHHHHPLLAAGPHPQLSLNNGPAPQPLSTS</sequence>
<gene>
    <name evidence="2" type="ORF">PLEPLA_LOCUS20947</name>
</gene>
<protein>
    <submittedName>
        <fullName evidence="2">Uncharacterized protein</fullName>
    </submittedName>
</protein>
<accession>A0A9N7UK08</accession>
<evidence type="ECO:0000313" key="3">
    <source>
        <dbReference type="Proteomes" id="UP001153269"/>
    </source>
</evidence>
<reference evidence="2" key="1">
    <citation type="submission" date="2020-03" db="EMBL/GenBank/DDBJ databases">
        <authorList>
            <person name="Weist P."/>
        </authorList>
    </citation>
    <scope>NUCLEOTIDE SEQUENCE</scope>
</reference>
<dbReference type="EMBL" id="CADEAL010001484">
    <property type="protein sequence ID" value="CAB1432860.1"/>
    <property type="molecule type" value="Genomic_DNA"/>
</dbReference>
<evidence type="ECO:0000313" key="2">
    <source>
        <dbReference type="EMBL" id="CAB1432860.1"/>
    </source>
</evidence>
<proteinExistence type="predicted"/>
<feature type="compositionally biased region" description="Low complexity" evidence="1">
    <location>
        <begin position="140"/>
        <end position="149"/>
    </location>
</feature>
<organism evidence="2 3">
    <name type="scientific">Pleuronectes platessa</name>
    <name type="common">European plaice</name>
    <dbReference type="NCBI Taxonomy" id="8262"/>
    <lineage>
        <taxon>Eukaryota</taxon>
        <taxon>Metazoa</taxon>
        <taxon>Chordata</taxon>
        <taxon>Craniata</taxon>
        <taxon>Vertebrata</taxon>
        <taxon>Euteleostomi</taxon>
        <taxon>Actinopterygii</taxon>
        <taxon>Neopterygii</taxon>
        <taxon>Teleostei</taxon>
        <taxon>Neoteleostei</taxon>
        <taxon>Acanthomorphata</taxon>
        <taxon>Carangaria</taxon>
        <taxon>Pleuronectiformes</taxon>
        <taxon>Pleuronectoidei</taxon>
        <taxon>Pleuronectidae</taxon>
        <taxon>Pleuronectes</taxon>
    </lineage>
</organism>
<feature type="region of interest" description="Disordered" evidence="1">
    <location>
        <begin position="129"/>
        <end position="163"/>
    </location>
</feature>
<keyword evidence="3" id="KW-1185">Reference proteome</keyword>
<feature type="compositionally biased region" description="Polar residues" evidence="1">
    <location>
        <begin position="150"/>
        <end position="163"/>
    </location>
</feature>
<comment type="caution">
    <text evidence="2">The sequence shown here is derived from an EMBL/GenBank/DDBJ whole genome shotgun (WGS) entry which is preliminary data.</text>
</comment>
<dbReference type="Proteomes" id="UP001153269">
    <property type="component" value="Unassembled WGS sequence"/>
</dbReference>
<evidence type="ECO:0000256" key="1">
    <source>
        <dbReference type="SAM" id="MobiDB-lite"/>
    </source>
</evidence>